<gene>
    <name evidence="4" type="ORF">J2Z69_002906</name>
</gene>
<dbReference type="PANTHER" id="PTHR43479">
    <property type="entry name" value="ACREF/ENVCD OPERON REPRESSOR-RELATED"/>
    <property type="match status" value="1"/>
</dbReference>
<dbReference type="EMBL" id="JAGGLD010000005">
    <property type="protein sequence ID" value="MBP2001850.1"/>
    <property type="molecule type" value="Genomic_DNA"/>
</dbReference>
<dbReference type="Proteomes" id="UP001519288">
    <property type="component" value="Unassembled WGS sequence"/>
</dbReference>
<dbReference type="InterPro" id="IPR001647">
    <property type="entry name" value="HTH_TetR"/>
</dbReference>
<accession>A0ABS4JL93</accession>
<evidence type="ECO:0000256" key="1">
    <source>
        <dbReference type="ARBA" id="ARBA00023125"/>
    </source>
</evidence>
<dbReference type="Gene3D" id="1.10.357.10">
    <property type="entry name" value="Tetracycline Repressor, domain 2"/>
    <property type="match status" value="1"/>
</dbReference>
<evidence type="ECO:0000313" key="5">
    <source>
        <dbReference type="Proteomes" id="UP001519288"/>
    </source>
</evidence>
<evidence type="ECO:0000259" key="3">
    <source>
        <dbReference type="PROSITE" id="PS50977"/>
    </source>
</evidence>
<evidence type="ECO:0000313" key="4">
    <source>
        <dbReference type="EMBL" id="MBP2001850.1"/>
    </source>
</evidence>
<dbReference type="Pfam" id="PF00440">
    <property type="entry name" value="TetR_N"/>
    <property type="match status" value="1"/>
</dbReference>
<dbReference type="InterPro" id="IPR009057">
    <property type="entry name" value="Homeodomain-like_sf"/>
</dbReference>
<dbReference type="InterPro" id="IPR050624">
    <property type="entry name" value="HTH-type_Tx_Regulator"/>
</dbReference>
<dbReference type="PROSITE" id="PS50977">
    <property type="entry name" value="HTH_TETR_2"/>
    <property type="match status" value="1"/>
</dbReference>
<sequence>MSDTPMDKRTSILRTAMQLFSTKGSSNTSMQEIAEHCGMSKGSLYQHFKSKEELELSLYQYCFQMLHEQLLRVEGIPGLTARALLIQQIEVLLSFVLELREFLIMQIKDWVNHGKKNMEPQYVKDHNMALLNWAKEKLEDVYGPEIAPYSSDLTLLVHGMFGCYIRLLFDSRLDVSIKKMTEHLMFILDHQTESLLLKKPEPLFSSDTLTNWVQEGLSGVRNSRHPIQIVKQLKQQVKELGMSSDTKKDLLDSLHVLEQELIEPEPRRAILLGMARNCEDTSVPEVDELMKELHVALHPYVQPPSK</sequence>
<organism evidence="4 5">
    <name type="scientific">Paenibacillus shirakamiensis</name>
    <dbReference type="NCBI Taxonomy" id="1265935"/>
    <lineage>
        <taxon>Bacteria</taxon>
        <taxon>Bacillati</taxon>
        <taxon>Bacillota</taxon>
        <taxon>Bacilli</taxon>
        <taxon>Bacillales</taxon>
        <taxon>Paenibacillaceae</taxon>
        <taxon>Paenibacillus</taxon>
    </lineage>
</organism>
<keyword evidence="1 2" id="KW-0238">DNA-binding</keyword>
<dbReference type="PANTHER" id="PTHR43479:SF22">
    <property type="entry name" value="TRANSCRIPTIONAL REGULATOR, TETR FAMILY"/>
    <property type="match status" value="1"/>
</dbReference>
<name>A0ABS4JL93_9BACL</name>
<dbReference type="PRINTS" id="PR00455">
    <property type="entry name" value="HTHTETR"/>
</dbReference>
<feature type="domain" description="HTH tetR-type" evidence="3">
    <location>
        <begin position="6"/>
        <end position="66"/>
    </location>
</feature>
<feature type="DNA-binding region" description="H-T-H motif" evidence="2">
    <location>
        <begin position="29"/>
        <end position="48"/>
    </location>
</feature>
<protein>
    <submittedName>
        <fullName evidence="4">AcrR family transcriptional regulator</fullName>
    </submittedName>
</protein>
<comment type="caution">
    <text evidence="4">The sequence shown here is derived from an EMBL/GenBank/DDBJ whole genome shotgun (WGS) entry which is preliminary data.</text>
</comment>
<evidence type="ECO:0000256" key="2">
    <source>
        <dbReference type="PROSITE-ProRule" id="PRU00335"/>
    </source>
</evidence>
<keyword evidence="5" id="KW-1185">Reference proteome</keyword>
<dbReference type="SUPFAM" id="SSF46689">
    <property type="entry name" value="Homeodomain-like"/>
    <property type="match status" value="1"/>
</dbReference>
<proteinExistence type="predicted"/>
<reference evidence="4 5" key="1">
    <citation type="submission" date="2021-03" db="EMBL/GenBank/DDBJ databases">
        <title>Genomic Encyclopedia of Type Strains, Phase IV (KMG-IV): sequencing the most valuable type-strain genomes for metagenomic binning, comparative biology and taxonomic classification.</title>
        <authorList>
            <person name="Goeker M."/>
        </authorList>
    </citation>
    <scope>NUCLEOTIDE SEQUENCE [LARGE SCALE GENOMIC DNA]</scope>
    <source>
        <strain evidence="4 5">DSM 26806</strain>
    </source>
</reference>